<evidence type="ECO:0008006" key="4">
    <source>
        <dbReference type="Google" id="ProtNLM"/>
    </source>
</evidence>
<keyword evidence="1" id="KW-1133">Transmembrane helix</keyword>
<accession>A0ABX2JPN3</accession>
<evidence type="ECO:0000256" key="1">
    <source>
        <dbReference type="SAM" id="Phobius"/>
    </source>
</evidence>
<dbReference type="EMBL" id="JABULH010000013">
    <property type="protein sequence ID" value="NTS66716.1"/>
    <property type="molecule type" value="Genomic_DNA"/>
</dbReference>
<keyword evidence="1" id="KW-0812">Transmembrane</keyword>
<evidence type="ECO:0000313" key="3">
    <source>
        <dbReference type="Proteomes" id="UP000621447"/>
    </source>
</evidence>
<feature type="transmembrane region" description="Helical" evidence="1">
    <location>
        <begin position="40"/>
        <end position="61"/>
    </location>
</feature>
<organism evidence="2 3">
    <name type="scientific">Sphingomonas hominis</name>
    <dbReference type="NCBI Taxonomy" id="2741495"/>
    <lineage>
        <taxon>Bacteria</taxon>
        <taxon>Pseudomonadati</taxon>
        <taxon>Pseudomonadota</taxon>
        <taxon>Alphaproteobacteria</taxon>
        <taxon>Sphingomonadales</taxon>
        <taxon>Sphingomonadaceae</taxon>
        <taxon>Sphingomonas</taxon>
    </lineage>
</organism>
<dbReference type="Proteomes" id="UP000621447">
    <property type="component" value="Unassembled WGS sequence"/>
</dbReference>
<keyword evidence="3" id="KW-1185">Reference proteome</keyword>
<comment type="caution">
    <text evidence="2">The sequence shown here is derived from an EMBL/GenBank/DDBJ whole genome shotgun (WGS) entry which is preliminary data.</text>
</comment>
<evidence type="ECO:0000313" key="2">
    <source>
        <dbReference type="EMBL" id="NTS66716.1"/>
    </source>
</evidence>
<proteinExistence type="predicted"/>
<dbReference type="RefSeq" id="WP_174195201.1">
    <property type="nucleotide sequence ID" value="NZ_JABULH010000013.1"/>
</dbReference>
<protein>
    <recommendedName>
        <fullName evidence="4">Dihydroorotate dehydrogenase</fullName>
    </recommendedName>
</protein>
<sequence length="91" mass="8851">MDDLDAVLTRLARAPVPASLDGIEARVLARIAARPVARAGMGLGAMTIAVALVMGIVGAGVPAKEASAASSLSPLGPVSPLAPSTLLVGAP</sequence>
<name>A0ABX2JPN3_9SPHN</name>
<keyword evidence="1" id="KW-0472">Membrane</keyword>
<gene>
    <name evidence="2" type="ORF">HRV97_16330</name>
</gene>
<reference evidence="2 3" key="1">
    <citation type="submission" date="2020-06" db="EMBL/GenBank/DDBJ databases">
        <title>Sphingomonas hominis sp. nov., a member of the Sphingomonas, isolated from the hair of a 22-year-old girl.</title>
        <authorList>
            <person name="Zhang D.-F."/>
            <person name="Cui X.-W."/>
        </authorList>
    </citation>
    <scope>NUCLEOTIDE SEQUENCE [LARGE SCALE GENOMIC DNA]</scope>
    <source>
        <strain evidence="2 3">HHU CXW</strain>
    </source>
</reference>